<accession>A0A8D8BSR8</accession>
<reference evidence="1" key="1">
    <citation type="submission" date="2021-05" db="EMBL/GenBank/DDBJ databases">
        <authorList>
            <person name="Alioto T."/>
            <person name="Alioto T."/>
            <person name="Gomez Garrido J."/>
        </authorList>
    </citation>
    <scope>NUCLEOTIDE SEQUENCE</scope>
</reference>
<sequence length="250" mass="27549">MLPLTLVVHGQLPDDLGLALVGFDKLAAHLHQLGVRRVQLRLQLLDSGALLANLLRAEIGGNAMNDTADIVQMLHLLFQLIQRRIQLLADPGHESVQHDAANLGWSFRLGGDLGHRDDHGLRHRHHLTVGCRSTRLFDDRSLFNLLAAHPLTLVLLRRLVLHELRIARRLRATSLLGQVVSQRGRRPSGGGSNAHVQAAVWRRNARKRLLAFRFFVVRDELGQDVLALGKLEVEAALGGRVLGGSAGVGR</sequence>
<dbReference type="EMBL" id="HBUE01090125">
    <property type="protein sequence ID" value="CAG6481133.1"/>
    <property type="molecule type" value="Transcribed_RNA"/>
</dbReference>
<name>A0A8D8BSR8_CULPI</name>
<organism evidence="1">
    <name type="scientific">Culex pipiens</name>
    <name type="common">House mosquito</name>
    <dbReference type="NCBI Taxonomy" id="7175"/>
    <lineage>
        <taxon>Eukaryota</taxon>
        <taxon>Metazoa</taxon>
        <taxon>Ecdysozoa</taxon>
        <taxon>Arthropoda</taxon>
        <taxon>Hexapoda</taxon>
        <taxon>Insecta</taxon>
        <taxon>Pterygota</taxon>
        <taxon>Neoptera</taxon>
        <taxon>Endopterygota</taxon>
        <taxon>Diptera</taxon>
        <taxon>Nematocera</taxon>
        <taxon>Culicoidea</taxon>
        <taxon>Culicidae</taxon>
        <taxon>Culicinae</taxon>
        <taxon>Culicini</taxon>
        <taxon>Culex</taxon>
        <taxon>Culex</taxon>
    </lineage>
</organism>
<protein>
    <submittedName>
        <fullName evidence="1">(northern house mosquito) hypothetical protein</fullName>
    </submittedName>
</protein>
<proteinExistence type="predicted"/>
<dbReference type="AlphaFoldDB" id="A0A8D8BSR8"/>
<evidence type="ECO:0000313" key="1">
    <source>
        <dbReference type="EMBL" id="CAG6481133.1"/>
    </source>
</evidence>